<sequence>MAAPDSWLGTLAGSLAAHSGGCQYRSDADYDAYQRLALRHCATPSAPPREPSDQPSG</sequence>
<accession>A0A8J3Y592</accession>
<proteinExistence type="predicted"/>
<gene>
    <name evidence="1" type="ORF">Sya03_11120</name>
</gene>
<protein>
    <submittedName>
        <fullName evidence="1">Uncharacterized protein</fullName>
    </submittedName>
</protein>
<comment type="caution">
    <text evidence="1">The sequence shown here is derived from an EMBL/GenBank/DDBJ whole genome shotgun (WGS) entry which is preliminary data.</text>
</comment>
<organism evidence="1 2">
    <name type="scientific">Spirilliplanes yamanashiensis</name>
    <dbReference type="NCBI Taxonomy" id="42233"/>
    <lineage>
        <taxon>Bacteria</taxon>
        <taxon>Bacillati</taxon>
        <taxon>Actinomycetota</taxon>
        <taxon>Actinomycetes</taxon>
        <taxon>Micromonosporales</taxon>
        <taxon>Micromonosporaceae</taxon>
        <taxon>Spirilliplanes</taxon>
    </lineage>
</organism>
<evidence type="ECO:0000313" key="2">
    <source>
        <dbReference type="Proteomes" id="UP000652013"/>
    </source>
</evidence>
<keyword evidence="2" id="KW-1185">Reference proteome</keyword>
<dbReference type="Proteomes" id="UP000652013">
    <property type="component" value="Unassembled WGS sequence"/>
</dbReference>
<dbReference type="AlphaFoldDB" id="A0A8J3Y592"/>
<evidence type="ECO:0000313" key="1">
    <source>
        <dbReference type="EMBL" id="GIJ01760.1"/>
    </source>
</evidence>
<name>A0A8J3Y592_9ACTN</name>
<reference evidence="1" key="1">
    <citation type="submission" date="2021-01" db="EMBL/GenBank/DDBJ databases">
        <title>Whole genome shotgun sequence of Spirilliplanes yamanashiensis NBRC 15828.</title>
        <authorList>
            <person name="Komaki H."/>
            <person name="Tamura T."/>
        </authorList>
    </citation>
    <scope>NUCLEOTIDE SEQUENCE</scope>
    <source>
        <strain evidence="1">NBRC 15828</strain>
    </source>
</reference>
<dbReference type="EMBL" id="BOOY01000006">
    <property type="protein sequence ID" value="GIJ01760.1"/>
    <property type="molecule type" value="Genomic_DNA"/>
</dbReference>
<dbReference type="RefSeq" id="WP_203937091.1">
    <property type="nucleotide sequence ID" value="NZ_BAAAGJ010000005.1"/>
</dbReference>